<dbReference type="InterPro" id="IPR017907">
    <property type="entry name" value="Znf_RING_CS"/>
</dbReference>
<dbReference type="PROSITE" id="PS50089">
    <property type="entry name" value="ZF_RING_2"/>
    <property type="match status" value="1"/>
</dbReference>
<dbReference type="SUPFAM" id="SSF57850">
    <property type="entry name" value="RING/U-box"/>
    <property type="match status" value="1"/>
</dbReference>
<protein>
    <recommendedName>
        <fullName evidence="5">RING-type domain-containing protein</fullName>
    </recommendedName>
</protein>
<keyword evidence="2 4" id="KW-0863">Zinc-finger</keyword>
<keyword evidence="7" id="KW-1185">Reference proteome</keyword>
<dbReference type="Proteomes" id="UP000007819">
    <property type="component" value="Chromosome X"/>
</dbReference>
<evidence type="ECO:0000256" key="2">
    <source>
        <dbReference type="ARBA" id="ARBA00022771"/>
    </source>
</evidence>
<dbReference type="RefSeq" id="XP_003248136.1">
    <property type="nucleotide sequence ID" value="XM_003248088.3"/>
</dbReference>
<dbReference type="Gene3D" id="3.30.40.10">
    <property type="entry name" value="Zinc/RING finger domain, C3HC4 (zinc finger)"/>
    <property type="match status" value="1"/>
</dbReference>
<evidence type="ECO:0000313" key="6">
    <source>
        <dbReference type="EnsemblMetazoa" id="XP_003248136.1"/>
    </source>
</evidence>
<organism evidence="6 7">
    <name type="scientific">Acyrthosiphon pisum</name>
    <name type="common">Pea aphid</name>
    <dbReference type="NCBI Taxonomy" id="7029"/>
    <lineage>
        <taxon>Eukaryota</taxon>
        <taxon>Metazoa</taxon>
        <taxon>Ecdysozoa</taxon>
        <taxon>Arthropoda</taxon>
        <taxon>Hexapoda</taxon>
        <taxon>Insecta</taxon>
        <taxon>Pterygota</taxon>
        <taxon>Neoptera</taxon>
        <taxon>Paraneoptera</taxon>
        <taxon>Hemiptera</taxon>
        <taxon>Sternorrhyncha</taxon>
        <taxon>Aphidomorpha</taxon>
        <taxon>Aphidoidea</taxon>
        <taxon>Aphididae</taxon>
        <taxon>Macrosiphini</taxon>
        <taxon>Acyrthosiphon</taxon>
    </lineage>
</organism>
<accession>A0A8R2A984</accession>
<dbReference type="OrthoDB" id="21204at2759"/>
<dbReference type="InterPro" id="IPR001841">
    <property type="entry name" value="Znf_RING"/>
</dbReference>
<dbReference type="EnsemblMetazoa" id="XM_003248088.4">
    <property type="protein sequence ID" value="XP_003248136.1"/>
    <property type="gene ID" value="LOC100574403"/>
</dbReference>
<dbReference type="KEGG" id="api:100574403"/>
<reference evidence="7" key="1">
    <citation type="submission" date="2010-06" db="EMBL/GenBank/DDBJ databases">
        <authorList>
            <person name="Jiang H."/>
            <person name="Abraham K."/>
            <person name="Ali S."/>
            <person name="Alsbrooks S.L."/>
            <person name="Anim B.N."/>
            <person name="Anosike U.S."/>
            <person name="Attaway T."/>
            <person name="Bandaranaike D.P."/>
            <person name="Battles P.K."/>
            <person name="Bell S.N."/>
            <person name="Bell A.V."/>
            <person name="Beltran B."/>
            <person name="Bickham C."/>
            <person name="Bustamante Y."/>
            <person name="Caleb T."/>
            <person name="Canada A."/>
            <person name="Cardenas V."/>
            <person name="Carter K."/>
            <person name="Chacko J."/>
            <person name="Chandrabose M.N."/>
            <person name="Chavez D."/>
            <person name="Chavez A."/>
            <person name="Chen L."/>
            <person name="Chu H.-S."/>
            <person name="Claassen K.J."/>
            <person name="Cockrell R."/>
            <person name="Collins M."/>
            <person name="Cooper J.A."/>
            <person name="Cree A."/>
            <person name="Curry S.M."/>
            <person name="Da Y."/>
            <person name="Dao M.D."/>
            <person name="Das B."/>
            <person name="Davila M.-L."/>
            <person name="Davy-Carroll L."/>
            <person name="Denson S."/>
            <person name="Dinh H."/>
            <person name="Ebong V.E."/>
            <person name="Edwards J.R."/>
            <person name="Egan A."/>
            <person name="El-Daye J."/>
            <person name="Escobedo L."/>
            <person name="Fernandez S."/>
            <person name="Fernando P.R."/>
            <person name="Flagg N."/>
            <person name="Forbes L.D."/>
            <person name="Fowler R.G."/>
            <person name="Fu Q."/>
            <person name="Gabisi R.A."/>
            <person name="Ganer J."/>
            <person name="Garbino Pronczuk A."/>
            <person name="Garcia R.M."/>
            <person name="Garner T."/>
            <person name="Garrett T.E."/>
            <person name="Gonzalez D.A."/>
            <person name="Hamid H."/>
            <person name="Hawkins E.S."/>
            <person name="Hirani K."/>
            <person name="Hogues M.E."/>
            <person name="Hollins B."/>
            <person name="Hsiao C.-H."/>
            <person name="Jabil R."/>
            <person name="James M.L."/>
            <person name="Jhangiani S.N."/>
            <person name="Johnson B."/>
            <person name="Johnson Q."/>
            <person name="Joshi V."/>
            <person name="Kalu J.B."/>
            <person name="Kam C."/>
            <person name="Kashfia A."/>
            <person name="Keebler J."/>
            <person name="Kisamo H."/>
            <person name="Kovar C.L."/>
            <person name="Lago L.A."/>
            <person name="Lai C.-Y."/>
            <person name="Laidlaw J."/>
            <person name="Lara F."/>
            <person name="Le T.-K."/>
            <person name="Lee S.L."/>
            <person name="Legall F.H."/>
            <person name="Lemon S.J."/>
            <person name="Lewis L.R."/>
            <person name="Li B."/>
            <person name="Liu Y."/>
            <person name="Liu Y.-S."/>
            <person name="Lopez J."/>
            <person name="Lozado R.J."/>
            <person name="Lu J."/>
            <person name="Madu R.C."/>
            <person name="Maheshwari M."/>
            <person name="Maheshwari R."/>
            <person name="Malloy K."/>
            <person name="Martinez E."/>
            <person name="Mathew T."/>
            <person name="Mercado I.C."/>
            <person name="Mercado C."/>
            <person name="Meyer B."/>
            <person name="Montgomery K."/>
            <person name="Morgan M.B."/>
            <person name="Munidasa M."/>
            <person name="Nazareth L.V."/>
            <person name="Nelson J."/>
            <person name="Ng B.M."/>
            <person name="Nguyen N.B."/>
            <person name="Nguyen P.Q."/>
            <person name="Nguyen T."/>
            <person name="Obregon M."/>
            <person name="Okwuonu G.O."/>
            <person name="Onwere C.G."/>
            <person name="Orozco G."/>
            <person name="Parra A."/>
            <person name="Patel S."/>
            <person name="Patil S."/>
            <person name="Perez A."/>
            <person name="Perez Y."/>
            <person name="Pham C."/>
            <person name="Primus E.L."/>
            <person name="Pu L.-L."/>
            <person name="Puazo M."/>
            <person name="Qin X."/>
            <person name="Quiroz J.B."/>
            <person name="Reese J."/>
            <person name="Richards S."/>
            <person name="Rives C.M."/>
            <person name="Robberts R."/>
            <person name="Ruiz S.J."/>
            <person name="Ruiz M.J."/>
            <person name="Santibanez J."/>
            <person name="Schneider B.W."/>
            <person name="Sisson I."/>
            <person name="Smith M."/>
            <person name="Sodergren E."/>
            <person name="Song X.-Z."/>
            <person name="Song B.B."/>
            <person name="Summersgill H."/>
            <person name="Thelus R."/>
            <person name="Thornton R.D."/>
            <person name="Trejos Z.Y."/>
            <person name="Usmani K."/>
            <person name="Vattathil S."/>
            <person name="Villasana D."/>
            <person name="Walker D.L."/>
            <person name="Wang S."/>
            <person name="Wang K."/>
            <person name="White C.S."/>
            <person name="Williams A.C."/>
            <person name="Williamson J."/>
            <person name="Wilson K."/>
            <person name="Woghiren I.O."/>
            <person name="Woodworth J.R."/>
            <person name="Worley K.C."/>
            <person name="Wright R.A."/>
            <person name="Wu W."/>
            <person name="Young L."/>
            <person name="Zhang L."/>
            <person name="Zhang J."/>
            <person name="Zhu Y."/>
            <person name="Muzny D.M."/>
            <person name="Weinstock G."/>
            <person name="Gibbs R.A."/>
        </authorList>
    </citation>
    <scope>NUCLEOTIDE SEQUENCE [LARGE SCALE GENOMIC DNA]</scope>
    <source>
        <strain evidence="7">LSR1</strain>
    </source>
</reference>
<keyword evidence="3" id="KW-0862">Zinc</keyword>
<dbReference type="InterPro" id="IPR013083">
    <property type="entry name" value="Znf_RING/FYVE/PHD"/>
</dbReference>
<evidence type="ECO:0000313" key="7">
    <source>
        <dbReference type="Proteomes" id="UP000007819"/>
    </source>
</evidence>
<keyword evidence="1" id="KW-0479">Metal-binding</keyword>
<dbReference type="InterPro" id="IPR018957">
    <property type="entry name" value="Znf_C3HC4_RING-type"/>
</dbReference>
<evidence type="ECO:0000256" key="4">
    <source>
        <dbReference type="PROSITE-ProRule" id="PRU00175"/>
    </source>
</evidence>
<evidence type="ECO:0000256" key="1">
    <source>
        <dbReference type="ARBA" id="ARBA00022723"/>
    </source>
</evidence>
<dbReference type="AlphaFoldDB" id="A0A8R2A984"/>
<name>A0A8R2A984_ACYPI</name>
<evidence type="ECO:0000256" key="3">
    <source>
        <dbReference type="ARBA" id="ARBA00022833"/>
    </source>
</evidence>
<dbReference type="Pfam" id="PF00097">
    <property type="entry name" value="zf-C3HC4"/>
    <property type="match status" value="1"/>
</dbReference>
<dbReference type="SMART" id="SM00184">
    <property type="entry name" value="RING"/>
    <property type="match status" value="1"/>
</dbReference>
<proteinExistence type="predicted"/>
<evidence type="ECO:0000259" key="5">
    <source>
        <dbReference type="PROSITE" id="PS50089"/>
    </source>
</evidence>
<dbReference type="PROSITE" id="PS00518">
    <property type="entry name" value="ZF_RING_1"/>
    <property type="match status" value="1"/>
</dbReference>
<dbReference type="GO" id="GO:0008270">
    <property type="term" value="F:zinc ion binding"/>
    <property type="evidence" value="ECO:0007669"/>
    <property type="project" value="UniProtKB-KW"/>
</dbReference>
<dbReference type="GeneID" id="100574403"/>
<reference evidence="6" key="2">
    <citation type="submission" date="2022-06" db="UniProtKB">
        <authorList>
            <consortium name="EnsemblMetazoa"/>
        </authorList>
    </citation>
    <scope>IDENTIFICATION</scope>
</reference>
<sequence length="77" mass="8709">MNQGQEPAINNCRARDSSRECCCIICYDKCVCVKLSPCEHKFCSACVVKMTKKNINNCPICRRQVNQISHIDPLSTD</sequence>
<feature type="domain" description="RING-type" evidence="5">
    <location>
        <begin position="23"/>
        <end position="62"/>
    </location>
</feature>
<dbReference type="CDD" id="cd16449">
    <property type="entry name" value="RING-HC"/>
    <property type="match status" value="1"/>
</dbReference>